<comment type="caution">
    <text evidence="1">The sequence shown here is derived from an EMBL/GenBank/DDBJ whole genome shotgun (WGS) entry which is preliminary data.</text>
</comment>
<protein>
    <submittedName>
        <fullName evidence="1">Uncharacterized protein</fullName>
    </submittedName>
</protein>
<keyword evidence="2" id="KW-1185">Reference proteome</keyword>
<evidence type="ECO:0000313" key="1">
    <source>
        <dbReference type="EMBL" id="PRQ17469.1"/>
    </source>
</evidence>
<evidence type="ECO:0000313" key="2">
    <source>
        <dbReference type="Proteomes" id="UP000238479"/>
    </source>
</evidence>
<gene>
    <name evidence="1" type="ORF">RchiOBHm_Chr7g0195341</name>
</gene>
<organism evidence="1 2">
    <name type="scientific">Rosa chinensis</name>
    <name type="common">China rose</name>
    <dbReference type="NCBI Taxonomy" id="74649"/>
    <lineage>
        <taxon>Eukaryota</taxon>
        <taxon>Viridiplantae</taxon>
        <taxon>Streptophyta</taxon>
        <taxon>Embryophyta</taxon>
        <taxon>Tracheophyta</taxon>
        <taxon>Spermatophyta</taxon>
        <taxon>Magnoliopsida</taxon>
        <taxon>eudicotyledons</taxon>
        <taxon>Gunneridae</taxon>
        <taxon>Pentapetalae</taxon>
        <taxon>rosids</taxon>
        <taxon>fabids</taxon>
        <taxon>Rosales</taxon>
        <taxon>Rosaceae</taxon>
        <taxon>Rosoideae</taxon>
        <taxon>Rosoideae incertae sedis</taxon>
        <taxon>Rosa</taxon>
    </lineage>
</organism>
<sequence>MLGRVYYNFGIDNLLFGGLAVVPVLELGQQWWRKCLAVAYWHRQSFLAF</sequence>
<dbReference type="Gramene" id="PRQ17469">
    <property type="protein sequence ID" value="PRQ17469"/>
    <property type="gene ID" value="RchiOBHm_Chr7g0195341"/>
</dbReference>
<proteinExistence type="predicted"/>
<name>A0A2P6P6C6_ROSCH</name>
<dbReference type="EMBL" id="PDCK01000045">
    <property type="protein sequence ID" value="PRQ17469.1"/>
    <property type="molecule type" value="Genomic_DNA"/>
</dbReference>
<reference evidence="1 2" key="1">
    <citation type="journal article" date="2018" name="Nat. Genet.">
        <title>The Rosa genome provides new insights in the design of modern roses.</title>
        <authorList>
            <person name="Bendahmane M."/>
        </authorList>
    </citation>
    <scope>NUCLEOTIDE SEQUENCE [LARGE SCALE GENOMIC DNA]</scope>
    <source>
        <strain evidence="2">cv. Old Blush</strain>
    </source>
</reference>
<dbReference type="Proteomes" id="UP000238479">
    <property type="component" value="Chromosome 7"/>
</dbReference>
<dbReference type="AlphaFoldDB" id="A0A2P6P6C6"/>
<accession>A0A2P6P6C6</accession>